<sequence>MEKNNNDIDITFATMGAVLDYQTSSPTSGFVESGSIFDDDGTTPLVEIEIGKKSYTYIPFGEDNMLPYELIRRIGESSVMAQNKLFNVLTCYGMGFQYNDVDTKLPSKDKEVNLFRMHNSMSRFFLEQITDMKYFFFCVSAIILNKKGDKIVGIRHKEACYCRFTQSKNGRSEYVLYANWRNSVTPDNVEVLPLLDELDPLGDLQKRMGLDGQNGKVKSRQSTQPACKERVFAIVTRFPTPGCQYYPVPYYSAIFRDKWYDISRLIAIGKMAKLKNHATIPYLVEIHNDYWRGIFKEEHITDPEKQKQRKLAEKEKIRSFISGIENSGKLWIAGYYTTPDGKEVKMVRITRIDTSKDGGDYSDDIAESNNMQCYADNIHPNLVGATPGKSQTNNSGSDKRELFTLKQSIEKAFHDLMETVHWVVIYFNHWEEKVYPDVPLIMLTTLDENKDAKKVSNNPNSKTDDQD</sequence>
<reference evidence="1" key="1">
    <citation type="journal article" date="2021" name="Proc. Natl. Acad. Sci. U.S.A.">
        <title>A Catalog of Tens of Thousands of Viruses from Human Metagenomes Reveals Hidden Associations with Chronic Diseases.</title>
        <authorList>
            <person name="Tisza M.J."/>
            <person name="Buck C.B."/>
        </authorList>
    </citation>
    <scope>NUCLEOTIDE SEQUENCE</scope>
    <source>
        <strain evidence="1">CtNDP2</strain>
    </source>
</reference>
<organism evidence="1">
    <name type="scientific">Siphoviridae sp. ctNDP2</name>
    <dbReference type="NCBI Taxonomy" id="2826265"/>
    <lineage>
        <taxon>Viruses</taxon>
        <taxon>Duplodnaviria</taxon>
        <taxon>Heunggongvirae</taxon>
        <taxon>Uroviricota</taxon>
        <taxon>Caudoviricetes</taxon>
    </lineage>
</organism>
<proteinExistence type="predicted"/>
<evidence type="ECO:0000313" key="1">
    <source>
        <dbReference type="EMBL" id="DAD93032.1"/>
    </source>
</evidence>
<name>A0A8S5NFQ5_9CAUD</name>
<dbReference type="EMBL" id="BK015150">
    <property type="protein sequence ID" value="DAD93032.1"/>
    <property type="molecule type" value="Genomic_DNA"/>
</dbReference>
<accession>A0A8S5NFQ5</accession>
<protein>
    <submittedName>
        <fullName evidence="1">Uncharacterized protein</fullName>
    </submittedName>
</protein>